<evidence type="ECO:0000256" key="2">
    <source>
        <dbReference type="SAM" id="SignalP"/>
    </source>
</evidence>
<feature type="transmembrane region" description="Helical" evidence="1">
    <location>
        <begin position="80"/>
        <end position="97"/>
    </location>
</feature>
<keyword evidence="2" id="KW-0732">Signal</keyword>
<proteinExistence type="predicted"/>
<gene>
    <name evidence="3" type="ORF">BS47DRAFT_1382085</name>
</gene>
<feature type="signal peptide" evidence="2">
    <location>
        <begin position="1"/>
        <end position="25"/>
    </location>
</feature>
<dbReference type="Proteomes" id="UP000886523">
    <property type="component" value="Unassembled WGS sequence"/>
</dbReference>
<feature type="chain" id="PRO_5040278106" description="Secreted protein" evidence="2">
    <location>
        <begin position="26"/>
        <end position="129"/>
    </location>
</feature>
<comment type="caution">
    <text evidence="3">The sequence shown here is derived from an EMBL/GenBank/DDBJ whole genome shotgun (WGS) entry which is preliminary data.</text>
</comment>
<feature type="transmembrane region" description="Helical" evidence="1">
    <location>
        <begin position="49"/>
        <end position="68"/>
    </location>
</feature>
<evidence type="ECO:0008006" key="5">
    <source>
        <dbReference type="Google" id="ProtNLM"/>
    </source>
</evidence>
<accession>A0A9P6DWX4</accession>
<keyword evidence="1" id="KW-0812">Transmembrane</keyword>
<dbReference type="EMBL" id="MU128963">
    <property type="protein sequence ID" value="KAF9514224.1"/>
    <property type="molecule type" value="Genomic_DNA"/>
</dbReference>
<evidence type="ECO:0000256" key="1">
    <source>
        <dbReference type="SAM" id="Phobius"/>
    </source>
</evidence>
<keyword evidence="4" id="KW-1185">Reference proteome</keyword>
<organism evidence="3 4">
    <name type="scientific">Hydnum rufescens UP504</name>
    <dbReference type="NCBI Taxonomy" id="1448309"/>
    <lineage>
        <taxon>Eukaryota</taxon>
        <taxon>Fungi</taxon>
        <taxon>Dikarya</taxon>
        <taxon>Basidiomycota</taxon>
        <taxon>Agaricomycotina</taxon>
        <taxon>Agaricomycetes</taxon>
        <taxon>Cantharellales</taxon>
        <taxon>Hydnaceae</taxon>
        <taxon>Hydnum</taxon>
    </lineage>
</organism>
<keyword evidence="1" id="KW-0472">Membrane</keyword>
<evidence type="ECO:0000313" key="4">
    <source>
        <dbReference type="Proteomes" id="UP000886523"/>
    </source>
</evidence>
<protein>
    <recommendedName>
        <fullName evidence="5">Secreted protein</fullName>
    </recommendedName>
</protein>
<sequence length="129" mass="14653">MVTVQRLFGSLAALLAPFLVRICASANVSELKPKITLPLVLDSSDWFVSTLYTQTEVPISPILLLLVVRFSHEPQFRFCCASWSSWYMVFLFVLSYAERASMFSTVWRPINRPIINRSDGVLFSWSGIS</sequence>
<keyword evidence="1" id="KW-1133">Transmembrane helix</keyword>
<reference evidence="3" key="1">
    <citation type="journal article" date="2020" name="Nat. Commun.">
        <title>Large-scale genome sequencing of mycorrhizal fungi provides insights into the early evolution of symbiotic traits.</title>
        <authorList>
            <person name="Miyauchi S."/>
            <person name="Kiss E."/>
            <person name="Kuo A."/>
            <person name="Drula E."/>
            <person name="Kohler A."/>
            <person name="Sanchez-Garcia M."/>
            <person name="Morin E."/>
            <person name="Andreopoulos B."/>
            <person name="Barry K.W."/>
            <person name="Bonito G."/>
            <person name="Buee M."/>
            <person name="Carver A."/>
            <person name="Chen C."/>
            <person name="Cichocki N."/>
            <person name="Clum A."/>
            <person name="Culley D."/>
            <person name="Crous P.W."/>
            <person name="Fauchery L."/>
            <person name="Girlanda M."/>
            <person name="Hayes R.D."/>
            <person name="Keri Z."/>
            <person name="LaButti K."/>
            <person name="Lipzen A."/>
            <person name="Lombard V."/>
            <person name="Magnuson J."/>
            <person name="Maillard F."/>
            <person name="Murat C."/>
            <person name="Nolan M."/>
            <person name="Ohm R.A."/>
            <person name="Pangilinan J."/>
            <person name="Pereira M.F."/>
            <person name="Perotto S."/>
            <person name="Peter M."/>
            <person name="Pfister S."/>
            <person name="Riley R."/>
            <person name="Sitrit Y."/>
            <person name="Stielow J.B."/>
            <person name="Szollosi G."/>
            <person name="Zifcakova L."/>
            <person name="Stursova M."/>
            <person name="Spatafora J.W."/>
            <person name="Tedersoo L."/>
            <person name="Vaario L.M."/>
            <person name="Yamada A."/>
            <person name="Yan M."/>
            <person name="Wang P."/>
            <person name="Xu J."/>
            <person name="Bruns T."/>
            <person name="Baldrian P."/>
            <person name="Vilgalys R."/>
            <person name="Dunand C."/>
            <person name="Henrissat B."/>
            <person name="Grigoriev I.V."/>
            <person name="Hibbett D."/>
            <person name="Nagy L.G."/>
            <person name="Martin F.M."/>
        </authorList>
    </citation>
    <scope>NUCLEOTIDE SEQUENCE</scope>
    <source>
        <strain evidence="3">UP504</strain>
    </source>
</reference>
<name>A0A9P6DWX4_9AGAM</name>
<dbReference type="AlphaFoldDB" id="A0A9P6DWX4"/>
<evidence type="ECO:0000313" key="3">
    <source>
        <dbReference type="EMBL" id="KAF9514224.1"/>
    </source>
</evidence>